<evidence type="ECO:0000256" key="1">
    <source>
        <dbReference type="ARBA" id="ARBA00004651"/>
    </source>
</evidence>
<gene>
    <name evidence="11" type="ORF">U0035_04620</name>
</gene>
<keyword evidence="7" id="KW-0406">Ion transport</keyword>
<evidence type="ECO:0000256" key="7">
    <source>
        <dbReference type="ARBA" id="ARBA00023065"/>
    </source>
</evidence>
<feature type="transmembrane region" description="Helical" evidence="10">
    <location>
        <begin position="16"/>
        <end position="36"/>
    </location>
</feature>
<keyword evidence="6 10" id="KW-1133">Transmembrane helix</keyword>
<evidence type="ECO:0000313" key="11">
    <source>
        <dbReference type="EMBL" id="WQD39428.1"/>
    </source>
</evidence>
<accession>A0ABZ0W812</accession>
<keyword evidence="2" id="KW-0813">Transport</keyword>
<dbReference type="RefSeq" id="WP_114788875.1">
    <property type="nucleotide sequence ID" value="NZ_CP139960.1"/>
</dbReference>
<evidence type="ECO:0000256" key="10">
    <source>
        <dbReference type="SAM" id="Phobius"/>
    </source>
</evidence>
<keyword evidence="3" id="KW-0050">Antiport</keyword>
<keyword evidence="12" id="KW-1185">Reference proteome</keyword>
<feature type="transmembrane region" description="Helical" evidence="10">
    <location>
        <begin position="392"/>
        <end position="410"/>
    </location>
</feature>
<dbReference type="PIRSF" id="PIRSF006603">
    <property type="entry name" value="DinF"/>
    <property type="match status" value="1"/>
</dbReference>
<feature type="transmembrane region" description="Helical" evidence="10">
    <location>
        <begin position="361"/>
        <end position="380"/>
    </location>
</feature>
<dbReference type="InterPro" id="IPR050222">
    <property type="entry name" value="MATE_MdtK"/>
</dbReference>
<dbReference type="NCBIfam" id="TIGR00797">
    <property type="entry name" value="matE"/>
    <property type="match status" value="1"/>
</dbReference>
<feature type="transmembrane region" description="Helical" evidence="10">
    <location>
        <begin position="284"/>
        <end position="304"/>
    </location>
</feature>
<evidence type="ECO:0000313" key="12">
    <source>
        <dbReference type="Proteomes" id="UP001325680"/>
    </source>
</evidence>
<feature type="transmembrane region" description="Helical" evidence="10">
    <location>
        <begin position="138"/>
        <end position="157"/>
    </location>
</feature>
<dbReference type="InterPro" id="IPR002528">
    <property type="entry name" value="MATE_fam"/>
</dbReference>
<dbReference type="InterPro" id="IPR048279">
    <property type="entry name" value="MdtK-like"/>
</dbReference>
<proteinExistence type="predicted"/>
<dbReference type="PANTHER" id="PTHR43298:SF2">
    <property type="entry name" value="FMN_FAD EXPORTER YEEO-RELATED"/>
    <property type="match status" value="1"/>
</dbReference>
<feature type="transmembrane region" description="Helical" evidence="10">
    <location>
        <begin position="164"/>
        <end position="185"/>
    </location>
</feature>
<reference evidence="11 12" key="1">
    <citation type="submission" date="2023-12" db="EMBL/GenBank/DDBJ databases">
        <title>Genome sequencing and assembly of bacterial species from a model synthetic community.</title>
        <authorList>
            <person name="Hogle S.L."/>
        </authorList>
    </citation>
    <scope>NUCLEOTIDE SEQUENCE [LARGE SCALE GENOMIC DNA]</scope>
    <source>
        <strain evidence="11 12">HAMBI_3031</strain>
    </source>
</reference>
<feature type="transmembrane region" description="Helical" evidence="10">
    <location>
        <begin position="56"/>
        <end position="77"/>
    </location>
</feature>
<evidence type="ECO:0000256" key="4">
    <source>
        <dbReference type="ARBA" id="ARBA00022475"/>
    </source>
</evidence>
<dbReference type="CDD" id="cd13133">
    <property type="entry name" value="MATE_like_7"/>
    <property type="match status" value="1"/>
</dbReference>
<evidence type="ECO:0000256" key="6">
    <source>
        <dbReference type="ARBA" id="ARBA00022989"/>
    </source>
</evidence>
<protein>
    <recommendedName>
        <fullName evidence="9">Multidrug-efflux transporter</fullName>
    </recommendedName>
</protein>
<name>A0ABZ0W812_9BACT</name>
<evidence type="ECO:0000256" key="5">
    <source>
        <dbReference type="ARBA" id="ARBA00022692"/>
    </source>
</evidence>
<organism evidence="11 12">
    <name type="scientific">Niabella yanshanensis</name>
    <dbReference type="NCBI Taxonomy" id="577386"/>
    <lineage>
        <taxon>Bacteria</taxon>
        <taxon>Pseudomonadati</taxon>
        <taxon>Bacteroidota</taxon>
        <taxon>Chitinophagia</taxon>
        <taxon>Chitinophagales</taxon>
        <taxon>Chitinophagaceae</taxon>
        <taxon>Niabella</taxon>
    </lineage>
</organism>
<feature type="transmembrane region" description="Helical" evidence="10">
    <location>
        <begin position="97"/>
        <end position="118"/>
    </location>
</feature>
<evidence type="ECO:0000256" key="9">
    <source>
        <dbReference type="ARBA" id="ARBA00031636"/>
    </source>
</evidence>
<feature type="transmembrane region" description="Helical" evidence="10">
    <location>
        <begin position="239"/>
        <end position="264"/>
    </location>
</feature>
<keyword evidence="5 10" id="KW-0812">Transmembrane</keyword>
<feature type="transmembrane region" description="Helical" evidence="10">
    <location>
        <begin position="325"/>
        <end position="349"/>
    </location>
</feature>
<dbReference type="EMBL" id="CP139960">
    <property type="protein sequence ID" value="WQD39428.1"/>
    <property type="molecule type" value="Genomic_DNA"/>
</dbReference>
<dbReference type="Pfam" id="PF01554">
    <property type="entry name" value="MatE"/>
    <property type="match status" value="2"/>
</dbReference>
<keyword evidence="4" id="KW-1003">Cell membrane</keyword>
<feature type="transmembrane region" description="Helical" evidence="10">
    <location>
        <begin position="416"/>
        <end position="438"/>
    </location>
</feature>
<dbReference type="Proteomes" id="UP001325680">
    <property type="component" value="Chromosome"/>
</dbReference>
<sequence length="451" mass="50871">MAQLESLRVNISNRQIIKIATPIALAMMVPQLNFIANTVFLSHLGETELGTAGITGVYYLIFALVGNGLNSGLQALISRRAGENKPLEIGRLFLQSIYIALAFSFVIVSLNYLMVDFFLSSVLKSDAVLEEAVSFLKIRAWGLPFLYVFQMGNALLVGTNNSKYLKYGFIAEALVNIFLDYTLIFGKLGFPAMGFNGAAYASVMAEITGALIVFLIIFKKGFVQRFSLFQDKRPDTQTIKIIFNQSLPLVMQFVLSVSAWLLFYVFIEHHGERELAISNTMRNIFAVFGIFTWSYANTTNMMVSNIIGQQRQDEVMGLVRKIARLSFFTIVILCITLNLFPATLLSIYGTEPGFITDAIPVVRTISICLIMMSVAVVWLNSITGTGNTKVNLRIEIASIVAYTVYVFIVVEKLRLSLVYAWASEFLYWFITFIFAWWYMRSGRWKGKEVWR</sequence>
<evidence type="ECO:0000256" key="2">
    <source>
        <dbReference type="ARBA" id="ARBA00022448"/>
    </source>
</evidence>
<comment type="subcellular location">
    <subcellularLocation>
        <location evidence="1">Cell membrane</location>
        <topology evidence="1">Multi-pass membrane protein</topology>
    </subcellularLocation>
</comment>
<evidence type="ECO:0000256" key="8">
    <source>
        <dbReference type="ARBA" id="ARBA00023136"/>
    </source>
</evidence>
<dbReference type="PANTHER" id="PTHR43298">
    <property type="entry name" value="MULTIDRUG RESISTANCE PROTEIN NORM-RELATED"/>
    <property type="match status" value="1"/>
</dbReference>
<keyword evidence="8 10" id="KW-0472">Membrane</keyword>
<evidence type="ECO:0000256" key="3">
    <source>
        <dbReference type="ARBA" id="ARBA00022449"/>
    </source>
</evidence>
<feature type="transmembrane region" description="Helical" evidence="10">
    <location>
        <begin position="197"/>
        <end position="218"/>
    </location>
</feature>